<evidence type="ECO:0000313" key="2">
    <source>
        <dbReference type="Proteomes" id="UP000252107"/>
    </source>
</evidence>
<dbReference type="PANTHER" id="PTHR14136">
    <property type="entry name" value="BTB_POZ DOMAIN-CONTAINING PROTEIN KCTD9"/>
    <property type="match status" value="1"/>
</dbReference>
<reference evidence="1" key="1">
    <citation type="submission" date="2016-04" db="EMBL/GenBank/DDBJ databases">
        <authorList>
            <person name="Tabuchi Yagui T.R."/>
        </authorList>
    </citation>
    <scope>NUCLEOTIDE SEQUENCE [LARGE SCALE GENOMIC DNA]</scope>
    <source>
        <strain evidence="1">NIES-26</strain>
    </source>
</reference>
<dbReference type="PANTHER" id="PTHR14136:SF17">
    <property type="entry name" value="BTB_POZ DOMAIN-CONTAINING PROTEIN KCTD9"/>
    <property type="match status" value="1"/>
</dbReference>
<accession>A0A367RZU0</accession>
<evidence type="ECO:0008006" key="3">
    <source>
        <dbReference type="Google" id="ProtNLM"/>
    </source>
</evidence>
<dbReference type="Gene3D" id="2.160.20.80">
    <property type="entry name" value="E3 ubiquitin-protein ligase SopA"/>
    <property type="match status" value="3"/>
</dbReference>
<dbReference type="EMBL" id="LXQD01000015">
    <property type="protein sequence ID" value="RCJ42025.1"/>
    <property type="molecule type" value="Genomic_DNA"/>
</dbReference>
<evidence type="ECO:0000313" key="1">
    <source>
        <dbReference type="EMBL" id="RCJ42025.1"/>
    </source>
</evidence>
<keyword evidence="2" id="KW-1185">Reference proteome</keyword>
<dbReference type="AlphaFoldDB" id="A0A367RZU0"/>
<organism evidence="1 2">
    <name type="scientific">Nostoc minutum NIES-26</name>
    <dbReference type="NCBI Taxonomy" id="1844469"/>
    <lineage>
        <taxon>Bacteria</taxon>
        <taxon>Bacillati</taxon>
        <taxon>Cyanobacteriota</taxon>
        <taxon>Cyanophyceae</taxon>
        <taxon>Nostocales</taxon>
        <taxon>Nostocaceae</taxon>
        <taxon>Nostoc</taxon>
    </lineage>
</organism>
<proteinExistence type="predicted"/>
<dbReference type="InterPro" id="IPR001646">
    <property type="entry name" value="5peptide_repeat"/>
</dbReference>
<name>A0A367RZU0_9NOSO</name>
<protein>
    <recommendedName>
        <fullName evidence="3">Pentapeptide repeat-containing protein</fullName>
    </recommendedName>
</protein>
<dbReference type="Proteomes" id="UP000252107">
    <property type="component" value="Unassembled WGS sequence"/>
</dbReference>
<dbReference type="Pfam" id="PF00805">
    <property type="entry name" value="Pentapeptide"/>
    <property type="match status" value="4"/>
</dbReference>
<dbReference type="InterPro" id="IPR051082">
    <property type="entry name" value="Pentapeptide-BTB/POZ_domain"/>
</dbReference>
<sequence>MANEKHLAILRQGVEVWNEWRKNNPNIIPVLTEAELNNLNLSGVNLCWANLRATNLSAANLNHANLTNAILVNANLNVTNLSYANLTNANLSESNLSQAILNNANLSGAVLNGVNFKTSQINQKTLISQKWYLVWQIVNSDKLSDLNLKSLSGIDLSNANFSGLNFNNIDFSGGDFSYANFTDTKLQSANFSGAKLCGINFTTSDLSNADFSGATLWDAVFIQANLTYANLSGAKLAGAKFKRANLRRANLRGIDSSFMTQINYYDNYSERHNKLEFTEADLTDADLTGADIIGANLSKSKLTGTQLIATQAIATNFTNSNFTGAFIQDWNINHQTKLDEVECEFIYLKSHGERYPYNSKNKFASGEFTKLFQKAQETVELIFSDSIDWQAFLTSFQKLQVECRGEELTIQAIENKNNGAFVIRVNVPANANKAEIEKYLKREYELALVALEEKYQAQLQGKDKQIDIYRKQSADLTEIVKLLAGRATYDLRNSQIGGSLINAETVNTDEIGGNIHNNNA</sequence>
<dbReference type="SUPFAM" id="SSF141571">
    <property type="entry name" value="Pentapeptide repeat-like"/>
    <property type="match status" value="3"/>
</dbReference>
<gene>
    <name evidence="1" type="ORF">A6770_35415</name>
</gene>
<comment type="caution">
    <text evidence="1">The sequence shown here is derived from an EMBL/GenBank/DDBJ whole genome shotgun (WGS) entry which is preliminary data.</text>
</comment>